<protein>
    <submittedName>
        <fullName evidence="2">Uncharacterized protein</fullName>
    </submittedName>
</protein>
<evidence type="ECO:0000313" key="2">
    <source>
        <dbReference type="EMBL" id="TCV96654.1"/>
    </source>
</evidence>
<evidence type="ECO:0000256" key="1">
    <source>
        <dbReference type="SAM" id="Phobius"/>
    </source>
</evidence>
<feature type="transmembrane region" description="Helical" evidence="1">
    <location>
        <begin position="34"/>
        <end position="55"/>
    </location>
</feature>
<dbReference type="RefSeq" id="WP_196237756.1">
    <property type="nucleotide sequence ID" value="NZ_SMCR01000004.1"/>
</dbReference>
<sequence>MVVAAMVVVVVIAVVGAVVIAAVGAVVIAAVGAVVIAAVGAVVIAAVGAVARAAIPNPFSYDPQFPAGIIPASLGASIMPAIHLNNRIHVYDCRKALL</sequence>
<feature type="transmembrane region" description="Helical" evidence="1">
    <location>
        <begin position="67"/>
        <end position="85"/>
    </location>
</feature>
<keyword evidence="1" id="KW-0812">Transmembrane</keyword>
<organism evidence="2 3">
    <name type="scientific">Biostraticola tofi</name>
    <dbReference type="NCBI Taxonomy" id="466109"/>
    <lineage>
        <taxon>Bacteria</taxon>
        <taxon>Pseudomonadati</taxon>
        <taxon>Pseudomonadota</taxon>
        <taxon>Gammaproteobacteria</taxon>
        <taxon>Enterobacterales</taxon>
        <taxon>Bruguierivoracaceae</taxon>
        <taxon>Biostraticola</taxon>
    </lineage>
</organism>
<evidence type="ECO:0000313" key="3">
    <source>
        <dbReference type="Proteomes" id="UP000295719"/>
    </source>
</evidence>
<gene>
    <name evidence="2" type="ORF">EDC52_10494</name>
</gene>
<dbReference type="AlphaFoldDB" id="A0A4R3YYR7"/>
<keyword evidence="3" id="KW-1185">Reference proteome</keyword>
<keyword evidence="1" id="KW-1133">Transmembrane helix</keyword>
<keyword evidence="1" id="KW-0472">Membrane</keyword>
<proteinExistence type="predicted"/>
<reference evidence="2 3" key="1">
    <citation type="submission" date="2019-03" db="EMBL/GenBank/DDBJ databases">
        <title>Genomic Encyclopedia of Type Strains, Phase IV (KMG-IV): sequencing the most valuable type-strain genomes for metagenomic binning, comparative biology and taxonomic classification.</title>
        <authorList>
            <person name="Goeker M."/>
        </authorList>
    </citation>
    <scope>NUCLEOTIDE SEQUENCE [LARGE SCALE GENOMIC DNA]</scope>
    <source>
        <strain evidence="2 3">DSM 19580</strain>
    </source>
</reference>
<accession>A0A4R3YYR7</accession>
<dbReference type="EMBL" id="SMCR01000004">
    <property type="protein sequence ID" value="TCV96654.1"/>
    <property type="molecule type" value="Genomic_DNA"/>
</dbReference>
<comment type="caution">
    <text evidence="2">The sequence shown here is derived from an EMBL/GenBank/DDBJ whole genome shotgun (WGS) entry which is preliminary data.</text>
</comment>
<dbReference type="Proteomes" id="UP000295719">
    <property type="component" value="Unassembled WGS sequence"/>
</dbReference>
<feature type="transmembrane region" description="Helical" evidence="1">
    <location>
        <begin position="6"/>
        <end position="27"/>
    </location>
</feature>
<name>A0A4R3YYR7_9GAMM</name>